<evidence type="ECO:0000313" key="1">
    <source>
        <dbReference type="EMBL" id="KAG8069808.1"/>
    </source>
</evidence>
<dbReference type="InterPro" id="IPR022251">
    <property type="entry name" value="DUF3774_wound-induced"/>
</dbReference>
<dbReference type="OrthoDB" id="691528at2759"/>
<dbReference type="PANTHER" id="PTHR33090">
    <property type="entry name" value="DUF3774 DOMAIN PROTEIN-RELATED"/>
    <property type="match status" value="1"/>
</dbReference>
<protein>
    <submittedName>
        <fullName evidence="1">Uncharacterized protein</fullName>
    </submittedName>
</protein>
<dbReference type="EMBL" id="JAAALK010000283">
    <property type="protein sequence ID" value="KAG8069808.1"/>
    <property type="molecule type" value="Genomic_DNA"/>
</dbReference>
<reference evidence="1" key="2">
    <citation type="submission" date="2021-02" db="EMBL/GenBank/DDBJ databases">
        <authorList>
            <person name="Kimball J.A."/>
            <person name="Haas M.W."/>
            <person name="Macchietto M."/>
            <person name="Kono T."/>
            <person name="Duquette J."/>
            <person name="Shao M."/>
        </authorList>
    </citation>
    <scope>NUCLEOTIDE SEQUENCE</scope>
    <source>
        <tissue evidence="1">Fresh leaf tissue</tissue>
    </source>
</reference>
<accession>A0A8J5SDF2</accession>
<organism evidence="1 2">
    <name type="scientific">Zizania palustris</name>
    <name type="common">Northern wild rice</name>
    <dbReference type="NCBI Taxonomy" id="103762"/>
    <lineage>
        <taxon>Eukaryota</taxon>
        <taxon>Viridiplantae</taxon>
        <taxon>Streptophyta</taxon>
        <taxon>Embryophyta</taxon>
        <taxon>Tracheophyta</taxon>
        <taxon>Spermatophyta</taxon>
        <taxon>Magnoliopsida</taxon>
        <taxon>Liliopsida</taxon>
        <taxon>Poales</taxon>
        <taxon>Poaceae</taxon>
        <taxon>BOP clade</taxon>
        <taxon>Oryzoideae</taxon>
        <taxon>Oryzeae</taxon>
        <taxon>Zizaniinae</taxon>
        <taxon>Zizania</taxon>
    </lineage>
</organism>
<keyword evidence="2" id="KW-1185">Reference proteome</keyword>
<evidence type="ECO:0000313" key="2">
    <source>
        <dbReference type="Proteomes" id="UP000729402"/>
    </source>
</evidence>
<proteinExistence type="predicted"/>
<reference evidence="1" key="1">
    <citation type="journal article" date="2021" name="bioRxiv">
        <title>Whole Genome Assembly and Annotation of Northern Wild Rice, Zizania palustris L., Supports a Whole Genome Duplication in the Zizania Genus.</title>
        <authorList>
            <person name="Haas M."/>
            <person name="Kono T."/>
            <person name="Macchietto M."/>
            <person name="Millas R."/>
            <person name="McGilp L."/>
            <person name="Shao M."/>
            <person name="Duquette J."/>
            <person name="Hirsch C.N."/>
            <person name="Kimball J."/>
        </authorList>
    </citation>
    <scope>NUCLEOTIDE SEQUENCE</scope>
    <source>
        <tissue evidence="1">Fresh leaf tissue</tissue>
    </source>
</reference>
<dbReference type="Proteomes" id="UP000729402">
    <property type="component" value="Unassembled WGS sequence"/>
</dbReference>
<sequence length="122" mass="13610">MGSRVKAPSLVVAASMGAVEALKDQAGLCRWDYALRSLYRRAAAAAAPTIRPLTSASLSKAATRRRTPAPAEVDVRLCKRVASRQTERKHGQLCVFACFSEFRQVVLQTRKCFLYEYFRDVL</sequence>
<comment type="caution">
    <text evidence="1">The sequence shown here is derived from an EMBL/GenBank/DDBJ whole genome shotgun (WGS) entry which is preliminary data.</text>
</comment>
<dbReference type="Pfam" id="PF12609">
    <property type="entry name" value="DUF3774"/>
    <property type="match status" value="1"/>
</dbReference>
<gene>
    <name evidence="1" type="ORF">GUJ93_ZPchr0006g42353</name>
</gene>
<dbReference type="AlphaFoldDB" id="A0A8J5SDF2"/>
<name>A0A8J5SDF2_ZIZPA</name>